<reference evidence="1" key="1">
    <citation type="journal article" date="2009" name="PLoS Genet.">
        <title>Sequencing, mapping, and analysis of 27,455 maize full-length cDNAs.</title>
        <authorList>
            <person name="Soderlund C."/>
            <person name="Descour A."/>
            <person name="Kudrna D."/>
            <person name="Bomhoff M."/>
            <person name="Boyd L."/>
            <person name="Currie J."/>
            <person name="Angelova A."/>
            <person name="Collura K."/>
            <person name="Wissotski M."/>
            <person name="Ashley E."/>
            <person name="Morrow D."/>
            <person name="Fernandes J."/>
            <person name="Walbot V."/>
            <person name="Yu Y."/>
        </authorList>
    </citation>
    <scope>NUCLEOTIDE SEQUENCE</scope>
    <source>
        <strain evidence="1">B73</strain>
    </source>
</reference>
<sequence length="102" mass="11305">METEQPIQYRNMKAELNTSTQQTRFLYLLGISLRARSWMDVDGIIHRLKKPRSPRAGRLICRGELSSLSAAASAPAPAPPSTTRSPKMCTVLGLGPREMTHV</sequence>
<proteinExistence type="evidence at transcript level"/>
<evidence type="ECO:0000313" key="1">
    <source>
        <dbReference type="EMBL" id="ACR37440.1"/>
    </source>
</evidence>
<accession>C4J8E0</accession>
<dbReference type="AlphaFoldDB" id="C4J8E0"/>
<dbReference type="EMBL" id="BT087087">
    <property type="protein sequence ID" value="ACR37440.1"/>
    <property type="molecule type" value="mRNA"/>
</dbReference>
<name>C4J8E0_MAIZE</name>
<protein>
    <submittedName>
        <fullName evidence="1">Uncharacterized protein</fullName>
    </submittedName>
</protein>
<organism evidence="1">
    <name type="scientific">Zea mays</name>
    <name type="common">Maize</name>
    <dbReference type="NCBI Taxonomy" id="4577"/>
    <lineage>
        <taxon>Eukaryota</taxon>
        <taxon>Viridiplantae</taxon>
        <taxon>Streptophyta</taxon>
        <taxon>Embryophyta</taxon>
        <taxon>Tracheophyta</taxon>
        <taxon>Spermatophyta</taxon>
        <taxon>Magnoliopsida</taxon>
        <taxon>Liliopsida</taxon>
        <taxon>Poales</taxon>
        <taxon>Poaceae</taxon>
        <taxon>PACMAD clade</taxon>
        <taxon>Panicoideae</taxon>
        <taxon>Andropogonodae</taxon>
        <taxon>Andropogoneae</taxon>
        <taxon>Tripsacinae</taxon>
        <taxon>Zea</taxon>
    </lineage>
</organism>